<protein>
    <submittedName>
        <fullName evidence="2">Uncharacterized protein</fullName>
    </submittedName>
</protein>
<keyword evidence="1" id="KW-1133">Transmembrane helix</keyword>
<name>A0A1H5TPM8_9SPHI</name>
<sequence>MQCHCITFLLTLQKNMKVFYSILAIYMMTVFLMPCTDMYEKDNFQNHNHSEELTHQGSHDHQETTDMCSPFCLCGCCGIVSGIVLQWNVYSLVKAKTFDLSKPKVYYKCTFISHYLGGIWQPPKINA</sequence>
<dbReference type="RefSeq" id="WP_032132266.1">
    <property type="nucleotide sequence ID" value="NZ_CP049246.1"/>
</dbReference>
<evidence type="ECO:0000313" key="3">
    <source>
        <dbReference type="Proteomes" id="UP000236731"/>
    </source>
</evidence>
<keyword evidence="3" id="KW-1185">Reference proteome</keyword>
<dbReference type="Proteomes" id="UP000236731">
    <property type="component" value="Unassembled WGS sequence"/>
</dbReference>
<feature type="transmembrane region" description="Helical" evidence="1">
    <location>
        <begin position="18"/>
        <end position="35"/>
    </location>
</feature>
<evidence type="ECO:0000313" key="2">
    <source>
        <dbReference type="EMBL" id="SEF64755.1"/>
    </source>
</evidence>
<reference evidence="3" key="1">
    <citation type="submission" date="2016-10" db="EMBL/GenBank/DDBJ databases">
        <authorList>
            <person name="Varghese N."/>
            <person name="Submissions S."/>
        </authorList>
    </citation>
    <scope>NUCLEOTIDE SEQUENCE [LARGE SCALE GENOMIC DNA]</scope>
    <source>
        <strain evidence="3">DSM 22361</strain>
    </source>
</reference>
<gene>
    <name evidence="2" type="ORF">SAMN05421877_10246</name>
</gene>
<accession>A0A1H5TPM8</accession>
<organism evidence="2 3">
    <name type="scientific">Sphingobacterium lactis</name>
    <dbReference type="NCBI Taxonomy" id="797291"/>
    <lineage>
        <taxon>Bacteria</taxon>
        <taxon>Pseudomonadati</taxon>
        <taxon>Bacteroidota</taxon>
        <taxon>Sphingobacteriia</taxon>
        <taxon>Sphingobacteriales</taxon>
        <taxon>Sphingobacteriaceae</taxon>
        <taxon>Sphingobacterium</taxon>
    </lineage>
</organism>
<evidence type="ECO:0000256" key="1">
    <source>
        <dbReference type="SAM" id="Phobius"/>
    </source>
</evidence>
<keyword evidence="1" id="KW-0812">Transmembrane</keyword>
<dbReference type="EMBL" id="FNUT01000002">
    <property type="protein sequence ID" value="SEF64755.1"/>
    <property type="molecule type" value="Genomic_DNA"/>
</dbReference>
<dbReference type="Pfam" id="PF20365">
    <property type="entry name" value="DUF6660"/>
    <property type="match status" value="1"/>
</dbReference>
<keyword evidence="1" id="KW-0472">Membrane</keyword>
<dbReference type="AlphaFoldDB" id="A0A1H5TPM8"/>
<proteinExistence type="predicted"/>
<dbReference type="InterPro" id="IPR046601">
    <property type="entry name" value="DUF6660"/>
</dbReference>